<evidence type="ECO:0000256" key="2">
    <source>
        <dbReference type="SAM" id="SignalP"/>
    </source>
</evidence>
<dbReference type="GeneID" id="106051171"/>
<dbReference type="Pfam" id="PF00059">
    <property type="entry name" value="Lectin_C"/>
    <property type="match status" value="1"/>
</dbReference>
<keyword evidence="4" id="KW-1185">Reference proteome</keyword>
<evidence type="ECO:0000259" key="3">
    <source>
        <dbReference type="Pfam" id="PF00059"/>
    </source>
</evidence>
<sequence>MALIFHGLMLSVILIENALQVLGQNGNVSYQIYFQSKTWEEAKIDCETKNGSLAEFTSNEQVVNLFNSPDFNRCYHLWINIYFLQQTELVWLSNNETVNLFHDAVSKSYTALCGNIYFDFGQSKFIVQVLSCAENHYYMCMTLPDVTTTTTSTTEEPTTTTTTTTEEPTTTTTSTTEAPTTATTSTTEAPTTATTSTTEAPTTATTSTTEAPTTATTSTTEAPTTATTSTTEAPTTATTSTTEAPATTTTTPAATMSTINNTNTQIGNTPETTTQSSGMTFKALSILLPLHLVICFIEIST</sequence>
<feature type="region of interest" description="Disordered" evidence="1">
    <location>
        <begin position="148"/>
        <end position="251"/>
    </location>
</feature>
<dbReference type="AlphaFoldDB" id="A0A9W3AB35"/>
<dbReference type="InterPro" id="IPR016186">
    <property type="entry name" value="C-type_lectin-like/link_sf"/>
</dbReference>
<evidence type="ECO:0000313" key="4">
    <source>
        <dbReference type="Proteomes" id="UP001165740"/>
    </source>
</evidence>
<dbReference type="Gene3D" id="3.10.100.10">
    <property type="entry name" value="Mannose-Binding Protein A, subunit A"/>
    <property type="match status" value="1"/>
</dbReference>
<dbReference type="SUPFAM" id="SSF56436">
    <property type="entry name" value="C-type lectin-like"/>
    <property type="match status" value="1"/>
</dbReference>
<protein>
    <submittedName>
        <fullName evidence="5">Uncharacterized protein LOC106051171</fullName>
    </submittedName>
</protein>
<dbReference type="OrthoDB" id="6163059at2759"/>
<reference evidence="5" key="1">
    <citation type="submission" date="2025-08" db="UniProtKB">
        <authorList>
            <consortium name="RefSeq"/>
        </authorList>
    </citation>
    <scope>IDENTIFICATION</scope>
</reference>
<evidence type="ECO:0000313" key="5">
    <source>
        <dbReference type="RefSeq" id="XP_055884394.1"/>
    </source>
</evidence>
<accession>A0A9W3AB35</accession>
<proteinExistence type="predicted"/>
<keyword evidence="2" id="KW-0732">Signal</keyword>
<dbReference type="InterPro" id="IPR001304">
    <property type="entry name" value="C-type_lectin-like"/>
</dbReference>
<dbReference type="CDD" id="cd00037">
    <property type="entry name" value="CLECT"/>
    <property type="match status" value="1"/>
</dbReference>
<dbReference type="InterPro" id="IPR016187">
    <property type="entry name" value="CTDL_fold"/>
</dbReference>
<dbReference type="RefSeq" id="XP_055884394.1">
    <property type="nucleotide sequence ID" value="XM_056028419.1"/>
</dbReference>
<gene>
    <name evidence="5" type="primary">LOC106051171</name>
</gene>
<feature type="chain" id="PRO_5040757131" evidence="2">
    <location>
        <begin position="24"/>
        <end position="301"/>
    </location>
</feature>
<feature type="domain" description="C-type lectin" evidence="3">
    <location>
        <begin position="35"/>
        <end position="141"/>
    </location>
</feature>
<dbReference type="Proteomes" id="UP001165740">
    <property type="component" value="Chromosome 5"/>
</dbReference>
<organism evidence="4 5">
    <name type="scientific">Biomphalaria glabrata</name>
    <name type="common">Bloodfluke planorb</name>
    <name type="synonym">Freshwater snail</name>
    <dbReference type="NCBI Taxonomy" id="6526"/>
    <lineage>
        <taxon>Eukaryota</taxon>
        <taxon>Metazoa</taxon>
        <taxon>Spiralia</taxon>
        <taxon>Lophotrochozoa</taxon>
        <taxon>Mollusca</taxon>
        <taxon>Gastropoda</taxon>
        <taxon>Heterobranchia</taxon>
        <taxon>Euthyneura</taxon>
        <taxon>Panpulmonata</taxon>
        <taxon>Hygrophila</taxon>
        <taxon>Lymnaeoidea</taxon>
        <taxon>Planorbidae</taxon>
        <taxon>Biomphalaria</taxon>
    </lineage>
</organism>
<name>A0A9W3AB35_BIOGL</name>
<evidence type="ECO:0000256" key="1">
    <source>
        <dbReference type="SAM" id="MobiDB-lite"/>
    </source>
</evidence>
<feature type="signal peptide" evidence="2">
    <location>
        <begin position="1"/>
        <end position="23"/>
    </location>
</feature>